<dbReference type="InterPro" id="IPR040707">
    <property type="entry name" value="FGAR-AT_N"/>
</dbReference>
<dbReference type="InterPro" id="IPR036921">
    <property type="entry name" value="PurM-like_N_sf"/>
</dbReference>
<keyword evidence="9 12" id="KW-0460">Magnesium</keyword>
<keyword evidence="10 12" id="KW-0315">Glutamine amidotransferase</keyword>
<evidence type="ECO:0000256" key="7">
    <source>
        <dbReference type="ARBA" id="ARBA00022755"/>
    </source>
</evidence>
<evidence type="ECO:0000313" key="18">
    <source>
        <dbReference type="EMBL" id="AIJ46262.1"/>
    </source>
</evidence>
<evidence type="ECO:0000259" key="16">
    <source>
        <dbReference type="Pfam" id="PF18076"/>
    </source>
</evidence>
<dbReference type="InterPro" id="IPR055181">
    <property type="entry name" value="FGAR-AT_PurM_N-like"/>
</dbReference>
<dbReference type="FunFam" id="3.40.50.880:FF:000008">
    <property type="entry name" value="Phosphoribosylformylglycinamidine synthase"/>
    <property type="match status" value="1"/>
</dbReference>
<evidence type="ECO:0000256" key="10">
    <source>
        <dbReference type="ARBA" id="ARBA00022962"/>
    </source>
</evidence>
<dbReference type="InterPro" id="IPR010073">
    <property type="entry name" value="PurL_large"/>
</dbReference>
<feature type="region of interest" description="Disordered" evidence="13">
    <location>
        <begin position="314"/>
        <end position="345"/>
    </location>
</feature>
<feature type="active site" evidence="12">
    <location>
        <position position="1303"/>
    </location>
</feature>
<dbReference type="InterPro" id="IPR036604">
    <property type="entry name" value="PurS-like_sf"/>
</dbReference>
<comment type="catalytic activity">
    <reaction evidence="11 12">
        <text>N(2)-formyl-N(1)-(5-phospho-beta-D-ribosyl)glycinamide + L-glutamine + ATP + H2O = 2-formamido-N(1)-(5-O-phospho-beta-D-ribosyl)acetamidine + L-glutamate + ADP + phosphate + H(+)</text>
        <dbReference type="Rhea" id="RHEA:17129"/>
        <dbReference type="ChEBI" id="CHEBI:15377"/>
        <dbReference type="ChEBI" id="CHEBI:15378"/>
        <dbReference type="ChEBI" id="CHEBI:29985"/>
        <dbReference type="ChEBI" id="CHEBI:30616"/>
        <dbReference type="ChEBI" id="CHEBI:43474"/>
        <dbReference type="ChEBI" id="CHEBI:58359"/>
        <dbReference type="ChEBI" id="CHEBI:147286"/>
        <dbReference type="ChEBI" id="CHEBI:147287"/>
        <dbReference type="ChEBI" id="CHEBI:456216"/>
        <dbReference type="EC" id="6.3.5.3"/>
    </reaction>
</comment>
<dbReference type="Proteomes" id="UP000028782">
    <property type="component" value="Chromosome"/>
</dbReference>
<feature type="binding site" evidence="12">
    <location>
        <position position="893"/>
    </location>
    <ligand>
        <name>Mg(2+)</name>
        <dbReference type="ChEBI" id="CHEBI:18420"/>
    </ligand>
</feature>
<comment type="function">
    <text evidence="12">Phosphoribosylformylglycinamidine synthase involved in the purines biosynthetic pathway. Catalyzes the ATP-dependent conversion of formylglycinamide ribonucleotide (FGAR) and glutamine to yield formylglycinamidine ribonucleotide (FGAM) and glutamate.</text>
</comment>
<evidence type="ECO:0000256" key="3">
    <source>
        <dbReference type="ARBA" id="ARBA00022490"/>
    </source>
</evidence>
<dbReference type="Gene3D" id="3.90.650.10">
    <property type="entry name" value="PurM-like C-terminal domain"/>
    <property type="match status" value="2"/>
</dbReference>
<dbReference type="NCBIfam" id="NF003672">
    <property type="entry name" value="PRK05297.1"/>
    <property type="match status" value="1"/>
</dbReference>
<feature type="binding site" evidence="12">
    <location>
        <position position="726"/>
    </location>
    <ligand>
        <name>Mg(2+)</name>
        <dbReference type="ChEBI" id="CHEBI:18420"/>
    </ligand>
</feature>
<dbReference type="SUPFAM" id="SSF55326">
    <property type="entry name" value="PurM N-terminal domain-like"/>
    <property type="match status" value="2"/>
</dbReference>
<feature type="domain" description="Phosphoribosylformylglycinamidine synthase linker" evidence="15">
    <location>
        <begin position="180"/>
        <end position="229"/>
    </location>
</feature>
<dbReference type="Gene3D" id="1.10.8.750">
    <property type="entry name" value="Phosphoribosylformylglycinamidine synthase, linker domain"/>
    <property type="match status" value="1"/>
</dbReference>
<protein>
    <recommendedName>
        <fullName evidence="12">Phosphoribosylformylglycinamidine synthase</fullName>
        <shortName evidence="12">FGAM synthase</shortName>
        <shortName evidence="12">FGAMS</shortName>
        <ecNumber evidence="12">6.3.5.3</ecNumber>
    </recommendedName>
    <alternativeName>
        <fullName evidence="12">Formylglycinamide ribonucleotide amidotransferase</fullName>
        <shortName evidence="12">FGAR amidotransferase</shortName>
        <shortName evidence="12">FGAR-AT</shortName>
    </alternativeName>
</protein>
<evidence type="ECO:0000256" key="8">
    <source>
        <dbReference type="ARBA" id="ARBA00022840"/>
    </source>
</evidence>
<name>A0A076PSC1_COMTE</name>
<feature type="domain" description="PurM-like C-terminal" evidence="14">
    <location>
        <begin position="854"/>
        <end position="996"/>
    </location>
</feature>
<dbReference type="CDD" id="cd02204">
    <property type="entry name" value="PurL_repeat2"/>
    <property type="match status" value="1"/>
</dbReference>
<dbReference type="Pfam" id="PF02769">
    <property type="entry name" value="AIRS_C"/>
    <property type="match status" value="2"/>
</dbReference>
<dbReference type="FunFam" id="3.30.1330.10:FF:000005">
    <property type="entry name" value="Phosphoribosylformylglycinamidine synthase"/>
    <property type="match status" value="1"/>
</dbReference>
<dbReference type="SUPFAM" id="SSF56042">
    <property type="entry name" value="PurM C-terminal domain-like"/>
    <property type="match status" value="2"/>
</dbReference>
<dbReference type="PANTHER" id="PTHR10099">
    <property type="entry name" value="PHOSPHORIBOSYLFORMYLGLYCINAMIDINE SYNTHASE"/>
    <property type="match status" value="1"/>
</dbReference>
<dbReference type="SUPFAM" id="SSF52317">
    <property type="entry name" value="Class I glutamine amidotransferase-like"/>
    <property type="match status" value="1"/>
</dbReference>
<keyword evidence="4 12" id="KW-0436">Ligase</keyword>
<evidence type="ECO:0000256" key="4">
    <source>
        <dbReference type="ARBA" id="ARBA00022598"/>
    </source>
</evidence>
<dbReference type="GO" id="GO:0006189">
    <property type="term" value="P:'de novo' IMP biosynthetic process"/>
    <property type="evidence" value="ECO:0007669"/>
    <property type="project" value="UniProtKB-UniRule"/>
</dbReference>
<reference evidence="18 19" key="1">
    <citation type="journal article" date="2014" name="Genome Announc.">
        <title>Complete Genome Sequence of Polychlorinated Biphenyl Degrader Comamonas testosteroni TK102 (NBRC 109938).</title>
        <authorList>
            <person name="Fukuda K."/>
            <person name="Hosoyama A."/>
            <person name="Tsuchikane K."/>
            <person name="Ohji S."/>
            <person name="Yamazoe A."/>
            <person name="Fujita N."/>
            <person name="Shintani M."/>
            <person name="Kimbara K."/>
        </authorList>
    </citation>
    <scope>NUCLEOTIDE SEQUENCE [LARGE SCALE GENOMIC DNA]</scope>
    <source>
        <strain evidence="18">TK102</strain>
    </source>
</reference>
<dbReference type="PROSITE" id="PS51273">
    <property type="entry name" value="GATASE_TYPE_1"/>
    <property type="match status" value="1"/>
</dbReference>
<dbReference type="Pfam" id="PF13507">
    <property type="entry name" value="GATase_5"/>
    <property type="match status" value="1"/>
</dbReference>
<dbReference type="Pfam" id="PF18072">
    <property type="entry name" value="FGAR-AT_linker"/>
    <property type="match status" value="1"/>
</dbReference>
<feature type="domain" description="Phosphoribosylformylglycinamidine synthase N-terminal" evidence="16">
    <location>
        <begin position="39"/>
        <end position="159"/>
    </location>
</feature>
<dbReference type="HOGENOM" id="CLU_001031_0_2_4"/>
<dbReference type="GO" id="GO:0005737">
    <property type="term" value="C:cytoplasm"/>
    <property type="evidence" value="ECO:0007669"/>
    <property type="project" value="UniProtKB-SubCell"/>
</dbReference>
<dbReference type="EC" id="6.3.5.3" evidence="12"/>
<organism evidence="18 19">
    <name type="scientific">Comamonas testosteroni TK102</name>
    <dbReference type="NCBI Taxonomy" id="1392005"/>
    <lineage>
        <taxon>Bacteria</taxon>
        <taxon>Pseudomonadati</taxon>
        <taxon>Pseudomonadota</taxon>
        <taxon>Betaproteobacteria</taxon>
        <taxon>Burkholderiales</taxon>
        <taxon>Comamonadaceae</taxon>
        <taxon>Comamonas</taxon>
    </lineage>
</organism>
<comment type="caution">
    <text evidence="12">Lacks conserved residue(s) required for the propagation of feature annotation.</text>
</comment>
<evidence type="ECO:0000256" key="1">
    <source>
        <dbReference type="ARBA" id="ARBA00004920"/>
    </source>
</evidence>
<dbReference type="SUPFAM" id="SSF82697">
    <property type="entry name" value="PurS-like"/>
    <property type="match status" value="1"/>
</dbReference>
<dbReference type="GO" id="GO:0046872">
    <property type="term" value="F:metal ion binding"/>
    <property type="evidence" value="ECO:0007669"/>
    <property type="project" value="UniProtKB-KW"/>
</dbReference>
<evidence type="ECO:0000259" key="15">
    <source>
        <dbReference type="Pfam" id="PF18072"/>
    </source>
</evidence>
<feature type="active site" evidence="12">
    <location>
        <position position="1301"/>
    </location>
</feature>
<proteinExistence type="inferred from homology"/>
<keyword evidence="5 12" id="KW-0479">Metal-binding</keyword>
<dbReference type="GO" id="GO:0005524">
    <property type="term" value="F:ATP binding"/>
    <property type="evidence" value="ECO:0007669"/>
    <property type="project" value="UniProtKB-UniRule"/>
</dbReference>
<dbReference type="HAMAP" id="MF_00419">
    <property type="entry name" value="PurL_1"/>
    <property type="match status" value="1"/>
</dbReference>
<feature type="active site" description="Nucleophile" evidence="12">
    <location>
        <position position="1180"/>
    </location>
</feature>
<keyword evidence="7 12" id="KW-0658">Purine biosynthesis</keyword>
<feature type="domain" description="FGAR-AT PurM N-terminal-like" evidence="17">
    <location>
        <begin position="656"/>
        <end position="814"/>
    </location>
</feature>
<dbReference type="InterPro" id="IPR036676">
    <property type="entry name" value="PurM-like_C_sf"/>
</dbReference>
<dbReference type="RefSeq" id="WP_043372054.1">
    <property type="nucleotide sequence ID" value="NZ_CP006704.1"/>
</dbReference>
<dbReference type="FunFam" id="1.10.8.750:FF:000002">
    <property type="entry name" value="Phosphoribosylformylglycinamidine synthase"/>
    <property type="match status" value="1"/>
</dbReference>
<dbReference type="InterPro" id="IPR041609">
    <property type="entry name" value="PurL_linker"/>
</dbReference>
<dbReference type="PANTHER" id="PTHR10099:SF1">
    <property type="entry name" value="PHOSPHORIBOSYLFORMYLGLYCINAMIDINE SYNTHASE"/>
    <property type="match status" value="1"/>
</dbReference>
<evidence type="ECO:0000256" key="5">
    <source>
        <dbReference type="ARBA" id="ARBA00022723"/>
    </source>
</evidence>
<dbReference type="CDD" id="cd02203">
    <property type="entry name" value="PurL_repeat1"/>
    <property type="match status" value="1"/>
</dbReference>
<sequence length="1336" mass="144126">MTLHLTQFEGGNALSSFRAQQLLTDLVAIHPKITGVSARFVHLVATEGAVAPALQERLSALLTYGDPYTGSAEGLAFIVTPRLGTISPWASKATDIARNCGLNVFRVERMTEYRVDMKSGLLGGKPELSTEQTAQIAALLHDRMTESVFATRAEAEQLFTTLAAQPMEFVDVLGGGRAALETANKQWGLALAEDEIEYLVNAFNDLKRNPTDVELMMFAQANSEHCRHKIFNAKFTIDGVEQEKSLFGMIRNTEACSPQHTVVAYADNASIMEGHEVERFVAKFDAKADAISAPSYQKQAATNHVLMKVETHNHPTAISPFPGASTGNGGEIRDEGATGRGSKPKAGLTGFTVSKLWGSEVGKPEHIASPLQIMIEGPLGGAAFNNEFGRPNLTGYFREYELQVGDITRGYHKPIMIAGGLGVIDSELTKKIEFPAGTLLIQLGGPGMRIGMGGGAASSMASGTNAAELDFDSVQRGNPEIERRAQEVINHCWQQGAENPILAIHDVGAGGISNAFPELTNDAGRGARFDLRAVKLEESGLSPKEIWSNESQERYVLAIAPESLEQFTAFCERERCPFAVIGTATEERQLVLEDTAVESGDQKFPVDMPMNVLLGKPPKVHKDVTSVERELPAMDLTGVPLEKAVIEVLAHPTVASKRFLITIGDRAVGGLTHRDQMVGPWQVPVADVAVTLADYKGFKGEAMAMGERTPLAAINAPASGRMAVAEAITNMLAAPIELSKVKMSANWMAACGEAGEDAALYATVKAVGMELCPALNISIPVGKDSLSMRTQWSENGQTKKVTSPVSLIITGFAAIDDVRTTLTPQLNAEVEDSTLVLIDLGRGKMRMGGSIIGQVLNQSGNEVPDLDEPKDLIAMVDAVNALRAKGLILAYHDRGDGGLLATAAEMAFAGHVGVALNVDMLITEGDGISDSRMDSGEGKNWGKQVSGRREDLTLRALFNEELGAVLQIRTQDRAQVLQVLREHGLIQCSHVIGKTRPASSPVDAGKGELQVWRDANKVFGATLSDLHQVWDAVSWKITQQRDNPVCADSEHAAAGEPTDPGMHVHLTFDPKENVAAPFINVAAKPRVAVLREQGVNSHVEMAYAFTEAGFDAVDVHMSDLQSGRAQLKDFAGVVACGGFSYGDTLGAGIGWARSITFNDRLSEQFQAFFGRSDTFGLGVCNGCQMFAELADIIPGAQDWPRFTQNQSNRFEARLSMVEVLESPSLFLQGMAGSRLPIAVAHGEGFANFQFRGNAQQVVKSMRYVDNHGQPTEQYPFNPNGSAGGLTAVTTADGRFTAMMPHPERVFRNVQMSWTSGDKSEFSPWMRVWRNARKWLG</sequence>
<evidence type="ECO:0000256" key="6">
    <source>
        <dbReference type="ARBA" id="ARBA00022741"/>
    </source>
</evidence>
<evidence type="ECO:0000313" key="19">
    <source>
        <dbReference type="Proteomes" id="UP000028782"/>
    </source>
</evidence>
<feature type="binding site" evidence="12">
    <location>
        <position position="686"/>
    </location>
    <ligand>
        <name>ATP</name>
        <dbReference type="ChEBI" id="CHEBI:30616"/>
    </ligand>
</feature>
<keyword evidence="3 12" id="KW-0963">Cytoplasm</keyword>
<dbReference type="GO" id="GO:0004642">
    <property type="term" value="F:phosphoribosylformylglycinamidine synthase activity"/>
    <property type="evidence" value="ECO:0007669"/>
    <property type="project" value="UniProtKB-UniRule"/>
</dbReference>
<dbReference type="Pfam" id="PF18076">
    <property type="entry name" value="FGAR-AT_N"/>
    <property type="match status" value="1"/>
</dbReference>
<dbReference type="KEGG" id="ctes:O987_10705"/>
<dbReference type="Gene3D" id="3.40.50.880">
    <property type="match status" value="1"/>
</dbReference>
<comment type="pathway">
    <text evidence="1 12">Purine metabolism; IMP biosynthesis via de novo pathway; 5-amino-1-(5-phospho-D-ribosyl)imidazole from N(2)-formyl-N(1)-(5-phospho-D-ribosyl)glycinamide: step 1/2.</text>
</comment>
<dbReference type="SUPFAM" id="SSF109736">
    <property type="entry name" value="FGAM synthase PurL, linker domain"/>
    <property type="match status" value="1"/>
</dbReference>
<dbReference type="NCBIfam" id="TIGR01735">
    <property type="entry name" value="FGAM_synt"/>
    <property type="match status" value="1"/>
</dbReference>
<dbReference type="InterPro" id="IPR010918">
    <property type="entry name" value="PurM-like_C_dom"/>
</dbReference>
<dbReference type="CDD" id="cd01740">
    <property type="entry name" value="GATase1_FGAR_AT"/>
    <property type="match status" value="1"/>
</dbReference>
<gene>
    <name evidence="12" type="primary">purL</name>
    <name evidence="18" type="ORF">O987_10705</name>
</gene>
<dbReference type="SMART" id="SM01211">
    <property type="entry name" value="GATase_5"/>
    <property type="match status" value="1"/>
</dbReference>
<feature type="binding site" evidence="12">
    <location>
        <position position="687"/>
    </location>
    <ligand>
        <name>Mg(2+)</name>
        <dbReference type="ChEBI" id="CHEBI:18420"/>
    </ligand>
</feature>
<feature type="domain" description="PurM-like C-terminal" evidence="14">
    <location>
        <begin position="436"/>
        <end position="592"/>
    </location>
</feature>
<evidence type="ECO:0000256" key="2">
    <source>
        <dbReference type="ARBA" id="ARBA00008608"/>
    </source>
</evidence>
<evidence type="ECO:0000256" key="11">
    <source>
        <dbReference type="ARBA" id="ARBA00052585"/>
    </source>
</evidence>
<dbReference type="EMBL" id="CP006704">
    <property type="protein sequence ID" value="AIJ46262.1"/>
    <property type="molecule type" value="Genomic_DNA"/>
</dbReference>
<evidence type="ECO:0000259" key="14">
    <source>
        <dbReference type="Pfam" id="PF02769"/>
    </source>
</evidence>
<dbReference type="Gene3D" id="3.30.1330.10">
    <property type="entry name" value="PurM-like, N-terminal domain"/>
    <property type="match status" value="2"/>
</dbReference>
<evidence type="ECO:0000256" key="9">
    <source>
        <dbReference type="ARBA" id="ARBA00022842"/>
    </source>
</evidence>
<evidence type="ECO:0000256" key="13">
    <source>
        <dbReference type="SAM" id="MobiDB-lite"/>
    </source>
</evidence>
<comment type="similarity">
    <text evidence="2 12">In the N-terminal section; belongs to the FGAMS family.</text>
</comment>
<keyword evidence="6 12" id="KW-0547">Nucleotide-binding</keyword>
<dbReference type="InterPro" id="IPR029062">
    <property type="entry name" value="Class_I_gatase-like"/>
</dbReference>
<evidence type="ECO:0000259" key="17">
    <source>
        <dbReference type="Pfam" id="PF22689"/>
    </source>
</evidence>
<dbReference type="Pfam" id="PF22689">
    <property type="entry name" value="FGAR-AT_PurM_N-like"/>
    <property type="match status" value="1"/>
</dbReference>
<accession>A0A076PSC1</accession>
<comment type="subunit">
    <text evidence="12">Monomer.</text>
</comment>
<dbReference type="FunFam" id="3.90.650.10:FF:000024">
    <property type="entry name" value="Phosphoribosylformylglycinamidine synthase"/>
    <property type="match status" value="1"/>
</dbReference>
<keyword evidence="8 12" id="KW-0067">ATP-binding</keyword>
<dbReference type="UniPathway" id="UPA00074">
    <property type="reaction ID" value="UER00128"/>
</dbReference>
<feature type="binding site" evidence="12">
    <location>
        <position position="730"/>
    </location>
    <ligand>
        <name>Mg(2+)</name>
        <dbReference type="ChEBI" id="CHEBI:18420"/>
    </ligand>
</feature>
<evidence type="ECO:0000256" key="12">
    <source>
        <dbReference type="HAMAP-Rule" id="MF_00419"/>
    </source>
</evidence>
<feature type="binding site" evidence="12">
    <location>
        <begin position="394"/>
        <end position="396"/>
    </location>
    <ligand>
        <name>ATP</name>
        <dbReference type="ChEBI" id="CHEBI:30616"/>
    </ligand>
</feature>
<comment type="subcellular location">
    <subcellularLocation>
        <location evidence="12">Cytoplasm</location>
    </subcellularLocation>
</comment>